<reference evidence="1" key="1">
    <citation type="journal article" date="2015" name="Proc. Natl. Acad. Sci. U.S.A.">
        <title>Networks of energetic and metabolic interactions define dynamics in microbial communities.</title>
        <authorList>
            <person name="Embree M."/>
            <person name="Liu J.K."/>
            <person name="Al-Bassam M.M."/>
            <person name="Zengler K."/>
        </authorList>
    </citation>
    <scope>NUCLEOTIDE SEQUENCE</scope>
</reference>
<dbReference type="EMBL" id="LNQE01001766">
    <property type="protein sequence ID" value="KUG05789.1"/>
    <property type="molecule type" value="Genomic_DNA"/>
</dbReference>
<gene>
    <name evidence="1" type="ORF">ASZ90_016768</name>
</gene>
<organism evidence="1">
    <name type="scientific">hydrocarbon metagenome</name>
    <dbReference type="NCBI Taxonomy" id="938273"/>
    <lineage>
        <taxon>unclassified sequences</taxon>
        <taxon>metagenomes</taxon>
        <taxon>ecological metagenomes</taxon>
    </lineage>
</organism>
<accession>A0A0W8EBF4</accession>
<proteinExistence type="predicted"/>
<evidence type="ECO:0000313" key="1">
    <source>
        <dbReference type="EMBL" id="KUG05789.1"/>
    </source>
</evidence>
<sequence length="75" mass="8863">MKSYISDVDLAKNIFECQPHKIQNPGDLLVHIHNYVGYHSLDLVKSEQNNKKGILVISQSVIQKYRQHRSFRWKQ</sequence>
<protein>
    <submittedName>
        <fullName evidence="1">Uncharacterized protein</fullName>
    </submittedName>
</protein>
<comment type="caution">
    <text evidence="1">The sequence shown here is derived from an EMBL/GenBank/DDBJ whole genome shotgun (WGS) entry which is preliminary data.</text>
</comment>
<name>A0A0W8EBF4_9ZZZZ</name>
<dbReference type="AlphaFoldDB" id="A0A0W8EBF4"/>